<feature type="coiled-coil region" evidence="1">
    <location>
        <begin position="13"/>
        <end position="96"/>
    </location>
</feature>
<dbReference type="InterPro" id="IPR019339">
    <property type="entry name" value="CIR_N_dom"/>
</dbReference>
<evidence type="ECO:0000313" key="4">
    <source>
        <dbReference type="Proteomes" id="UP000038045"/>
    </source>
</evidence>
<proteinExistence type="predicted"/>
<dbReference type="STRING" id="131310.A0A0N4Z9X8"/>
<dbReference type="InterPro" id="IPR039875">
    <property type="entry name" value="LENG1-like"/>
</dbReference>
<evidence type="ECO:0000256" key="2">
    <source>
        <dbReference type="SAM" id="MobiDB-lite"/>
    </source>
</evidence>
<keyword evidence="4" id="KW-1185">Reference proteome</keyword>
<evidence type="ECO:0000313" key="5">
    <source>
        <dbReference type="WBParaSite" id="PTRK_0000418600.1"/>
    </source>
</evidence>
<dbReference type="PANTHER" id="PTHR22093">
    <property type="entry name" value="LEUKOCYTE RECEPTOR CLUSTER LRC MEMBER 1"/>
    <property type="match status" value="1"/>
</dbReference>
<reference evidence="5" key="1">
    <citation type="submission" date="2017-02" db="UniProtKB">
        <authorList>
            <consortium name="WormBaseParasite"/>
        </authorList>
    </citation>
    <scope>IDENTIFICATION</scope>
</reference>
<feature type="compositionally biased region" description="Basic residues" evidence="2">
    <location>
        <begin position="166"/>
        <end position="176"/>
    </location>
</feature>
<evidence type="ECO:0000256" key="1">
    <source>
        <dbReference type="SAM" id="Coils"/>
    </source>
</evidence>
<dbReference type="Proteomes" id="UP000038045">
    <property type="component" value="Unplaced"/>
</dbReference>
<feature type="domain" description="CBF1-interacting co-repressor CIR N-terminal" evidence="3">
    <location>
        <begin position="8"/>
        <end position="44"/>
    </location>
</feature>
<protein>
    <submittedName>
        <fullName evidence="5">Cir_N domain-containing protein</fullName>
    </submittedName>
</protein>
<feature type="region of interest" description="Disordered" evidence="2">
    <location>
        <begin position="166"/>
        <end position="205"/>
    </location>
</feature>
<evidence type="ECO:0000259" key="3">
    <source>
        <dbReference type="SMART" id="SM01083"/>
    </source>
</evidence>
<keyword evidence="1" id="KW-0175">Coiled coil</keyword>
<dbReference type="PANTHER" id="PTHR22093:SF0">
    <property type="entry name" value="LEUKOCYTE RECEPTOR CLUSTER MEMBER 1"/>
    <property type="match status" value="1"/>
</dbReference>
<sequence>MNILPKKNWHVLRRENIQKVRRDEKNAEETERRRLERIQKAEHEVKLQELRKQKIGHNSSPSTFLKHINLFEDKEIEGNEEKNEEYEKEKKDKINKFESRLGIKKMFAEGTNELDKKKSWYETSPTRFYEGNHEDGKKNWKDMIKERTDKDKEEFKKMLLDEIKIQKRKDKKKKHISRDEKNKKKEDTLKKLREERLNREKGEKRKINNLLGIKEELLCIEDTSKTKKSRPMYNSMYHPELARRH</sequence>
<organism evidence="4 5">
    <name type="scientific">Parastrongyloides trichosuri</name>
    <name type="common">Possum-specific nematode worm</name>
    <dbReference type="NCBI Taxonomy" id="131310"/>
    <lineage>
        <taxon>Eukaryota</taxon>
        <taxon>Metazoa</taxon>
        <taxon>Ecdysozoa</taxon>
        <taxon>Nematoda</taxon>
        <taxon>Chromadorea</taxon>
        <taxon>Rhabditida</taxon>
        <taxon>Tylenchina</taxon>
        <taxon>Panagrolaimomorpha</taxon>
        <taxon>Strongyloidoidea</taxon>
        <taxon>Strongyloididae</taxon>
        <taxon>Parastrongyloides</taxon>
    </lineage>
</organism>
<feature type="region of interest" description="Disordered" evidence="2">
    <location>
        <begin position="225"/>
        <end position="245"/>
    </location>
</feature>
<accession>A0A0N4Z9X8</accession>
<dbReference type="AlphaFoldDB" id="A0A0N4Z9X8"/>
<dbReference type="WBParaSite" id="PTRK_0000418600.1">
    <property type="protein sequence ID" value="PTRK_0000418600.1"/>
    <property type="gene ID" value="PTRK_0000418600"/>
</dbReference>
<name>A0A0N4Z9X8_PARTI</name>
<feature type="compositionally biased region" description="Basic and acidic residues" evidence="2">
    <location>
        <begin position="177"/>
        <end position="205"/>
    </location>
</feature>
<dbReference type="SMART" id="SM01083">
    <property type="entry name" value="Cir_N"/>
    <property type="match status" value="1"/>
</dbReference>